<dbReference type="SUPFAM" id="SSF53613">
    <property type="entry name" value="Ribokinase-like"/>
    <property type="match status" value="1"/>
</dbReference>
<evidence type="ECO:0000313" key="8">
    <source>
        <dbReference type="Proteomes" id="UP000526184"/>
    </source>
</evidence>
<keyword evidence="3" id="KW-0547">Nucleotide-binding</keyword>
<sequence length="319" mass="36093">MKKVLLVGEAMMLLMAEDKGKLSEIEKYLTGISGAELNVCVGLTRLGFYCEYITRLGHDPFGEKIQNFLEKEKIGSKYVEVDETNRTGLQLKSKVNNGDPLIHYFRKDSAASKITKEIIDRINLEEFDLIHITGIPLGISESFREAIIYLIKKAKEKNIYITFDPNLRPQMWDDIEKMKKIVNDICTKVDLILPGIGECEILLGLKDINDIKNKYFEMGVKRIIIKDGERGSYCFDKEKEVFVPSFKVEKVVDTVGAGDGFAVGIISSILDNLSCEEMLKRANAIGAIQVGHRSDNEGLPTREKLEEFIKTSEQRDVNE</sequence>
<reference evidence="7 8" key="1">
    <citation type="submission" date="2020-05" db="EMBL/GenBank/DDBJ databases">
        <title>Streptobacillus felis strain LHL191014123.</title>
        <authorList>
            <person name="Fawzy A."/>
            <person name="Rau J."/>
            <person name="Risse K."/>
            <person name="Schauerte N."/>
            <person name="Geiger C."/>
            <person name="Blom J."/>
            <person name="Imirzalioglu C."/>
            <person name="Falgenhauer J."/>
            <person name="Bach A."/>
            <person name="Herden C."/>
            <person name="Eisenberg T."/>
        </authorList>
    </citation>
    <scope>NUCLEOTIDE SEQUENCE [LARGE SCALE GENOMIC DNA]</scope>
    <source>
        <strain evidence="7 8">LHL191014123</strain>
    </source>
</reference>
<dbReference type="EMBL" id="JABMKT010000007">
    <property type="protein sequence ID" value="NYV27610.1"/>
    <property type="molecule type" value="Genomic_DNA"/>
</dbReference>
<evidence type="ECO:0000256" key="1">
    <source>
        <dbReference type="ARBA" id="ARBA00010688"/>
    </source>
</evidence>
<dbReference type="Proteomes" id="UP000526184">
    <property type="component" value="Unassembled WGS sequence"/>
</dbReference>
<protein>
    <submittedName>
        <fullName evidence="7">Sugar kinase</fullName>
    </submittedName>
</protein>
<dbReference type="InterPro" id="IPR011611">
    <property type="entry name" value="PfkB_dom"/>
</dbReference>
<feature type="domain" description="Carbohydrate kinase PfkB" evidence="6">
    <location>
        <begin position="1"/>
        <end position="301"/>
    </location>
</feature>
<dbReference type="GO" id="GO:0016301">
    <property type="term" value="F:kinase activity"/>
    <property type="evidence" value="ECO:0007669"/>
    <property type="project" value="UniProtKB-KW"/>
</dbReference>
<comment type="similarity">
    <text evidence="1">Belongs to the carbohydrate kinase PfkB family.</text>
</comment>
<keyword evidence="4 7" id="KW-0418">Kinase</keyword>
<keyword evidence="5" id="KW-0067">ATP-binding</keyword>
<dbReference type="Pfam" id="PF00294">
    <property type="entry name" value="PfkB"/>
    <property type="match status" value="1"/>
</dbReference>
<dbReference type="PANTHER" id="PTHR43085">
    <property type="entry name" value="HEXOKINASE FAMILY MEMBER"/>
    <property type="match status" value="1"/>
</dbReference>
<proteinExistence type="inferred from homology"/>
<dbReference type="CDD" id="cd01166">
    <property type="entry name" value="KdgK"/>
    <property type="match status" value="1"/>
</dbReference>
<dbReference type="GO" id="GO:0005524">
    <property type="term" value="F:ATP binding"/>
    <property type="evidence" value="ECO:0007669"/>
    <property type="project" value="UniProtKB-KW"/>
</dbReference>
<name>A0A7Z0PGG6_9FUSO</name>
<evidence type="ECO:0000256" key="4">
    <source>
        <dbReference type="ARBA" id="ARBA00022777"/>
    </source>
</evidence>
<keyword evidence="2" id="KW-0808">Transferase</keyword>
<comment type="caution">
    <text evidence="7">The sequence shown here is derived from an EMBL/GenBank/DDBJ whole genome shotgun (WGS) entry which is preliminary data.</text>
</comment>
<organism evidence="7 8">
    <name type="scientific">Streptobacillus felis</name>
    <dbReference type="NCBI Taxonomy" id="1384509"/>
    <lineage>
        <taxon>Bacteria</taxon>
        <taxon>Fusobacteriati</taxon>
        <taxon>Fusobacteriota</taxon>
        <taxon>Fusobacteriia</taxon>
        <taxon>Fusobacteriales</taxon>
        <taxon>Leptotrichiaceae</taxon>
        <taxon>Streptobacillus</taxon>
    </lineage>
</organism>
<evidence type="ECO:0000259" key="6">
    <source>
        <dbReference type="Pfam" id="PF00294"/>
    </source>
</evidence>
<dbReference type="PANTHER" id="PTHR43085:SF1">
    <property type="entry name" value="PSEUDOURIDINE KINASE-RELATED"/>
    <property type="match status" value="1"/>
</dbReference>
<accession>A0A7Z0PGG6</accession>
<dbReference type="PROSITE" id="PS00584">
    <property type="entry name" value="PFKB_KINASES_2"/>
    <property type="match status" value="1"/>
</dbReference>
<dbReference type="Gene3D" id="3.40.1190.20">
    <property type="match status" value="1"/>
</dbReference>
<dbReference type="RefSeq" id="WP_180135553.1">
    <property type="nucleotide sequence ID" value="NZ_JABMKT010000007.1"/>
</dbReference>
<evidence type="ECO:0000256" key="5">
    <source>
        <dbReference type="ARBA" id="ARBA00022840"/>
    </source>
</evidence>
<dbReference type="InterPro" id="IPR029056">
    <property type="entry name" value="Ribokinase-like"/>
</dbReference>
<evidence type="ECO:0000256" key="3">
    <source>
        <dbReference type="ARBA" id="ARBA00022741"/>
    </source>
</evidence>
<dbReference type="InterPro" id="IPR002173">
    <property type="entry name" value="Carboh/pur_kinase_PfkB_CS"/>
</dbReference>
<evidence type="ECO:0000313" key="7">
    <source>
        <dbReference type="EMBL" id="NYV27610.1"/>
    </source>
</evidence>
<evidence type="ECO:0000256" key="2">
    <source>
        <dbReference type="ARBA" id="ARBA00022679"/>
    </source>
</evidence>
<keyword evidence="8" id="KW-1185">Reference proteome</keyword>
<dbReference type="AlphaFoldDB" id="A0A7Z0PGG6"/>
<gene>
    <name evidence="7" type="ORF">HP397_02040</name>
</gene>
<dbReference type="InterPro" id="IPR050306">
    <property type="entry name" value="PfkB_Carbo_kinase"/>
</dbReference>